<dbReference type="NCBIfam" id="NF037959">
    <property type="entry name" value="MFS_SpdSyn"/>
    <property type="match status" value="1"/>
</dbReference>
<organism evidence="2 3">
    <name type="scientific">Ferroacidibacillus organovorans</name>
    <dbReference type="NCBI Taxonomy" id="1765683"/>
    <lineage>
        <taxon>Bacteria</taxon>
        <taxon>Bacillati</taxon>
        <taxon>Bacillota</taxon>
        <taxon>Bacilli</taxon>
        <taxon>Bacillales</taxon>
        <taxon>Alicyclobacillaceae</taxon>
        <taxon>Ferroacidibacillus</taxon>
    </lineage>
</organism>
<sequence>MSPKYNATNGDFGVGFYYVYVLCTGASVMALELDASRFLAPYFGTSMIVWANIIGMILLALSVGYFIGGRIADKYPNRSLLMHLSLAAGLWMASLPLWGHLIFRNLSSGIMNTPVSTIVLS</sequence>
<keyword evidence="3" id="KW-1185">Reference proteome</keyword>
<keyword evidence="1" id="KW-0812">Transmembrane</keyword>
<gene>
    <name evidence="2" type="ORF">ATW55_15175</name>
</gene>
<name>A0A101XQT7_9BACL</name>
<feature type="transmembrane region" description="Helical" evidence="1">
    <location>
        <begin position="12"/>
        <end position="31"/>
    </location>
</feature>
<dbReference type="SUPFAM" id="SSF103473">
    <property type="entry name" value="MFS general substrate transporter"/>
    <property type="match status" value="1"/>
</dbReference>
<evidence type="ECO:0000313" key="3">
    <source>
        <dbReference type="Proteomes" id="UP000053557"/>
    </source>
</evidence>
<accession>A0A101XQT7</accession>
<keyword evidence="1" id="KW-1133">Transmembrane helix</keyword>
<feature type="transmembrane region" description="Helical" evidence="1">
    <location>
        <begin position="43"/>
        <end position="68"/>
    </location>
</feature>
<dbReference type="EMBL" id="LPVJ01000035">
    <property type="protein sequence ID" value="KUO95835.1"/>
    <property type="molecule type" value="Genomic_DNA"/>
</dbReference>
<keyword evidence="1" id="KW-0472">Membrane</keyword>
<comment type="caution">
    <text evidence="2">The sequence shown here is derived from an EMBL/GenBank/DDBJ whole genome shotgun (WGS) entry which is preliminary data.</text>
</comment>
<evidence type="ECO:0008006" key="4">
    <source>
        <dbReference type="Google" id="ProtNLM"/>
    </source>
</evidence>
<dbReference type="OrthoDB" id="9761985at2"/>
<reference evidence="2 3" key="1">
    <citation type="submission" date="2015-12" db="EMBL/GenBank/DDBJ databases">
        <title>Draft genome sequence of Acidibacillus ferrooxidans ITV001, isolated from a chalcopyrite acid mine drainage site in Brazil.</title>
        <authorList>
            <person name="Dall'Agnol H."/>
            <person name="Nancucheo I."/>
            <person name="Johnson B."/>
            <person name="Oliveira R."/>
            <person name="Leite L."/>
            <person name="Pylro V."/>
            <person name="Nunes G.L."/>
            <person name="Tzotzos G."/>
            <person name="Fernandes G.R."/>
            <person name="Dutra J."/>
            <person name="Orellana S.C."/>
            <person name="Oliveira G."/>
        </authorList>
    </citation>
    <scope>NUCLEOTIDE SEQUENCE [LARGE SCALE GENOMIC DNA]</scope>
    <source>
        <strain evidence="3">ITV01</strain>
    </source>
</reference>
<evidence type="ECO:0000313" key="2">
    <source>
        <dbReference type="EMBL" id="KUO95835.1"/>
    </source>
</evidence>
<dbReference type="InterPro" id="IPR036259">
    <property type="entry name" value="MFS_trans_sf"/>
</dbReference>
<proteinExistence type="predicted"/>
<protein>
    <recommendedName>
        <fullName evidence="4">Major facilitator superfamily (MFS) profile domain-containing protein</fullName>
    </recommendedName>
</protein>
<dbReference type="RefSeq" id="WP_067716070.1">
    <property type="nucleotide sequence ID" value="NZ_LPVJ01000035.1"/>
</dbReference>
<evidence type="ECO:0000256" key="1">
    <source>
        <dbReference type="SAM" id="Phobius"/>
    </source>
</evidence>
<dbReference type="AlphaFoldDB" id="A0A101XQT7"/>
<feature type="transmembrane region" description="Helical" evidence="1">
    <location>
        <begin position="80"/>
        <end position="103"/>
    </location>
</feature>
<dbReference type="Proteomes" id="UP000053557">
    <property type="component" value="Unassembled WGS sequence"/>
</dbReference>